<organism evidence="2 3">
    <name type="scientific">Luteolibacter flavescens</name>
    <dbReference type="NCBI Taxonomy" id="1859460"/>
    <lineage>
        <taxon>Bacteria</taxon>
        <taxon>Pseudomonadati</taxon>
        <taxon>Verrucomicrobiota</taxon>
        <taxon>Verrucomicrobiia</taxon>
        <taxon>Verrucomicrobiales</taxon>
        <taxon>Verrucomicrobiaceae</taxon>
        <taxon>Luteolibacter</taxon>
    </lineage>
</organism>
<dbReference type="Pfam" id="PF13783">
    <property type="entry name" value="DUF4177"/>
    <property type="match status" value="1"/>
</dbReference>
<feature type="compositionally biased region" description="Low complexity" evidence="1">
    <location>
        <begin position="70"/>
        <end position="83"/>
    </location>
</feature>
<proteinExistence type="predicted"/>
<evidence type="ECO:0000256" key="1">
    <source>
        <dbReference type="SAM" id="MobiDB-lite"/>
    </source>
</evidence>
<feature type="region of interest" description="Disordered" evidence="1">
    <location>
        <begin position="70"/>
        <end position="98"/>
    </location>
</feature>
<dbReference type="InterPro" id="IPR025234">
    <property type="entry name" value="YjzH-like"/>
</dbReference>
<comment type="caution">
    <text evidence="2">The sequence shown here is derived from an EMBL/GenBank/DDBJ whole genome shotgun (WGS) entry which is preliminary data.</text>
</comment>
<gene>
    <name evidence="2" type="ORF">OKA04_04600</name>
</gene>
<evidence type="ECO:0000313" key="3">
    <source>
        <dbReference type="Proteomes" id="UP001207930"/>
    </source>
</evidence>
<keyword evidence="3" id="KW-1185">Reference proteome</keyword>
<evidence type="ECO:0000313" key="2">
    <source>
        <dbReference type="EMBL" id="MCW1883996.1"/>
    </source>
</evidence>
<dbReference type="Proteomes" id="UP001207930">
    <property type="component" value="Unassembled WGS sequence"/>
</dbReference>
<accession>A0ABT3FKB3</accession>
<dbReference type="RefSeq" id="WP_264499955.1">
    <property type="nucleotide sequence ID" value="NZ_JAPDDS010000002.1"/>
</dbReference>
<reference evidence="2 3" key="1">
    <citation type="submission" date="2022-10" db="EMBL/GenBank/DDBJ databases">
        <title>Luteolibacter flavescens strain MCCC 1K03193, whole genome shotgun sequencing project.</title>
        <authorList>
            <person name="Zhao G."/>
            <person name="Shen L."/>
        </authorList>
    </citation>
    <scope>NUCLEOTIDE SEQUENCE [LARGE SCALE GENOMIC DNA]</scope>
    <source>
        <strain evidence="2 3">MCCC 1K03193</strain>
    </source>
</reference>
<protein>
    <submittedName>
        <fullName evidence="2">DUF4177 domain-containing protein</fullName>
    </submittedName>
</protein>
<dbReference type="EMBL" id="JAPDDS010000002">
    <property type="protein sequence ID" value="MCW1883996.1"/>
    <property type="molecule type" value="Genomic_DNA"/>
</dbReference>
<sequence>MKEYKVISQNDKWFSGRFDPAKLQKLLNEQARQGWVVKSMCSASREGVLLGGNKDEMIILLERDLPTEATATAATKKASQGPSSPYPSQPEHGDAARRRAELDKILALIEESDWDPLEKRRQKLKAIADYS</sequence>
<name>A0ABT3FKB3_9BACT</name>